<dbReference type="Proteomes" id="UP001157167">
    <property type="component" value="Unassembled WGS sequence"/>
</dbReference>
<proteinExistence type="predicted"/>
<evidence type="ECO:0000313" key="3">
    <source>
        <dbReference type="Proteomes" id="UP001157167"/>
    </source>
</evidence>
<organism evidence="2 3">
    <name type="scientific">Zoogloea oryzae</name>
    <dbReference type="NCBI Taxonomy" id="310767"/>
    <lineage>
        <taxon>Bacteria</taxon>
        <taxon>Pseudomonadati</taxon>
        <taxon>Pseudomonadota</taxon>
        <taxon>Betaproteobacteria</taxon>
        <taxon>Rhodocyclales</taxon>
        <taxon>Zoogloeaceae</taxon>
        <taxon>Zoogloea</taxon>
    </lineage>
</organism>
<keyword evidence="3" id="KW-1185">Reference proteome</keyword>
<evidence type="ECO:0000256" key="1">
    <source>
        <dbReference type="SAM" id="MobiDB-lite"/>
    </source>
</evidence>
<dbReference type="RefSeq" id="WP_284186380.1">
    <property type="nucleotide sequence ID" value="NZ_BSPX01000002.1"/>
</dbReference>
<feature type="region of interest" description="Disordered" evidence="1">
    <location>
        <begin position="60"/>
        <end position="91"/>
    </location>
</feature>
<dbReference type="EMBL" id="BSPX01000002">
    <property type="protein sequence ID" value="GLT20788.1"/>
    <property type="molecule type" value="Genomic_DNA"/>
</dbReference>
<feature type="compositionally biased region" description="Low complexity" evidence="1">
    <location>
        <begin position="65"/>
        <end position="80"/>
    </location>
</feature>
<protein>
    <submittedName>
        <fullName evidence="2">Uncharacterized protein</fullName>
    </submittedName>
</protein>
<comment type="caution">
    <text evidence="2">The sequence shown here is derived from an EMBL/GenBank/DDBJ whole genome shotgun (WGS) entry which is preliminary data.</text>
</comment>
<sequence length="91" mass="9592">MATKHYRIRPGFTFRDGDQIKGGGEHIELSLDMALFHRDKLEEQPVACVEEPAGVGAGVAEPSQAAEAAEGVEGVEVEGVQTSAQVEAVEG</sequence>
<name>A0ABQ6F5G7_9RHOO</name>
<reference evidence="3" key="1">
    <citation type="journal article" date="2019" name="Int. J. Syst. Evol. Microbiol.">
        <title>The Global Catalogue of Microorganisms (GCM) 10K type strain sequencing project: providing services to taxonomists for standard genome sequencing and annotation.</title>
        <authorList>
            <consortium name="The Broad Institute Genomics Platform"/>
            <consortium name="The Broad Institute Genome Sequencing Center for Infectious Disease"/>
            <person name="Wu L."/>
            <person name="Ma J."/>
        </authorList>
    </citation>
    <scope>NUCLEOTIDE SEQUENCE [LARGE SCALE GENOMIC DNA]</scope>
    <source>
        <strain evidence="3">NBRC 102407</strain>
    </source>
</reference>
<gene>
    <name evidence="2" type="ORF">GCM10007933_02400</name>
</gene>
<accession>A0ABQ6F5G7</accession>
<evidence type="ECO:0000313" key="2">
    <source>
        <dbReference type="EMBL" id="GLT20788.1"/>
    </source>
</evidence>